<evidence type="ECO:0000313" key="2">
    <source>
        <dbReference type="Proteomes" id="UP000250234"/>
    </source>
</evidence>
<evidence type="ECO:0000313" key="1">
    <source>
        <dbReference type="EMBL" id="SQC85515.1"/>
    </source>
</evidence>
<dbReference type="AlphaFoldDB" id="A0A2X3IRZ4"/>
<proteinExistence type="predicted"/>
<protein>
    <submittedName>
        <fullName evidence="1">Uncharacterized protein</fullName>
    </submittedName>
</protein>
<organism evidence="1 2">
    <name type="scientific">Clostridium perfringens</name>
    <dbReference type="NCBI Taxonomy" id="1502"/>
    <lineage>
        <taxon>Bacteria</taxon>
        <taxon>Bacillati</taxon>
        <taxon>Bacillota</taxon>
        <taxon>Clostridia</taxon>
        <taxon>Eubacteriales</taxon>
        <taxon>Clostridiaceae</taxon>
        <taxon>Clostridium</taxon>
    </lineage>
</organism>
<dbReference type="EMBL" id="UAWO01000007">
    <property type="protein sequence ID" value="SQC85515.1"/>
    <property type="molecule type" value="Genomic_DNA"/>
</dbReference>
<gene>
    <name evidence="1" type="ORF">NCTC8081_03308</name>
</gene>
<sequence length="32" mass="3821">MKKKILILNLDNDSLSVEIDEIVIRKRIRILK</sequence>
<reference evidence="1 2" key="1">
    <citation type="submission" date="2018-06" db="EMBL/GenBank/DDBJ databases">
        <authorList>
            <consortium name="Pathogen Informatics"/>
            <person name="Doyle S."/>
        </authorList>
    </citation>
    <scope>NUCLEOTIDE SEQUENCE [LARGE SCALE GENOMIC DNA]</scope>
    <source>
        <strain evidence="1 2">NCTC8081</strain>
    </source>
</reference>
<name>A0A2X3IRZ4_CLOPF</name>
<dbReference type="Proteomes" id="UP000250234">
    <property type="component" value="Unassembled WGS sequence"/>
</dbReference>
<accession>A0A2X3IRZ4</accession>